<dbReference type="InterPro" id="IPR023393">
    <property type="entry name" value="START-like_dom_sf"/>
</dbReference>
<dbReference type="SMART" id="SM01037">
    <property type="entry name" value="Bet_v_1"/>
    <property type="match status" value="1"/>
</dbReference>
<dbReference type="GO" id="GO:0009738">
    <property type="term" value="P:abscisic acid-activated signaling pathway"/>
    <property type="evidence" value="ECO:0007669"/>
    <property type="project" value="InterPro"/>
</dbReference>
<reference evidence="3 4" key="1">
    <citation type="journal article" date="2015" name="Proc. Natl. Acad. Sci. U.S.A.">
        <title>The resurrection genome of Boea hygrometrica: A blueprint for survival of dehydration.</title>
        <authorList>
            <person name="Xiao L."/>
            <person name="Yang G."/>
            <person name="Zhang L."/>
            <person name="Yang X."/>
            <person name="Zhao S."/>
            <person name="Ji Z."/>
            <person name="Zhou Q."/>
            <person name="Hu M."/>
            <person name="Wang Y."/>
            <person name="Chen M."/>
            <person name="Xu Y."/>
            <person name="Jin H."/>
            <person name="Xiao X."/>
            <person name="Hu G."/>
            <person name="Bao F."/>
            <person name="Hu Y."/>
            <person name="Wan P."/>
            <person name="Li L."/>
            <person name="Deng X."/>
            <person name="Kuang T."/>
            <person name="Xiang C."/>
            <person name="Zhu J.K."/>
            <person name="Oliver M.J."/>
            <person name="He Y."/>
        </authorList>
    </citation>
    <scope>NUCLEOTIDE SEQUENCE [LARGE SCALE GENOMIC DNA]</scope>
    <source>
        <strain evidence="4">cv. XS01</strain>
    </source>
</reference>
<dbReference type="Pfam" id="PF00407">
    <property type="entry name" value="Bet_v_1"/>
    <property type="match status" value="1"/>
</dbReference>
<gene>
    <name evidence="3" type="ORF">F511_29270</name>
</gene>
<feature type="domain" description="Bet v I/Major latex protein" evidence="2">
    <location>
        <begin position="1"/>
        <end position="149"/>
    </location>
</feature>
<evidence type="ECO:0000313" key="3">
    <source>
        <dbReference type="EMBL" id="KZV50666.1"/>
    </source>
</evidence>
<dbReference type="AlphaFoldDB" id="A0A2Z7D0J6"/>
<evidence type="ECO:0000259" key="2">
    <source>
        <dbReference type="SMART" id="SM01037"/>
    </source>
</evidence>
<organism evidence="3 4">
    <name type="scientific">Dorcoceras hygrometricum</name>
    <dbReference type="NCBI Taxonomy" id="472368"/>
    <lineage>
        <taxon>Eukaryota</taxon>
        <taxon>Viridiplantae</taxon>
        <taxon>Streptophyta</taxon>
        <taxon>Embryophyta</taxon>
        <taxon>Tracheophyta</taxon>
        <taxon>Spermatophyta</taxon>
        <taxon>Magnoliopsida</taxon>
        <taxon>eudicotyledons</taxon>
        <taxon>Gunneridae</taxon>
        <taxon>Pentapetalae</taxon>
        <taxon>asterids</taxon>
        <taxon>lamiids</taxon>
        <taxon>Lamiales</taxon>
        <taxon>Gesneriaceae</taxon>
        <taxon>Didymocarpoideae</taxon>
        <taxon>Trichosporeae</taxon>
        <taxon>Loxocarpinae</taxon>
        <taxon>Dorcoceras</taxon>
    </lineage>
</organism>
<dbReference type="InterPro" id="IPR024949">
    <property type="entry name" value="Bet_v_I_allergen"/>
</dbReference>
<evidence type="ECO:0000256" key="1">
    <source>
        <dbReference type="ARBA" id="ARBA00009744"/>
    </source>
</evidence>
<dbReference type="PANTHER" id="PTHR31907">
    <property type="entry name" value="MLP-LIKE PROTEIN 423"/>
    <property type="match status" value="1"/>
</dbReference>
<comment type="similarity">
    <text evidence="1">Belongs to the BetVI family.</text>
</comment>
<dbReference type="GO" id="GO:0006952">
    <property type="term" value="P:defense response"/>
    <property type="evidence" value="ECO:0007669"/>
    <property type="project" value="InterPro"/>
</dbReference>
<dbReference type="SUPFAM" id="SSF55961">
    <property type="entry name" value="Bet v1-like"/>
    <property type="match status" value="1"/>
</dbReference>
<dbReference type="InterPro" id="IPR000916">
    <property type="entry name" value="Bet_v_I/MLP"/>
</dbReference>
<keyword evidence="4" id="KW-1185">Reference proteome</keyword>
<dbReference type="GO" id="GO:0010427">
    <property type="term" value="F:abscisic acid binding"/>
    <property type="evidence" value="ECO:0007669"/>
    <property type="project" value="InterPro"/>
</dbReference>
<dbReference type="CDD" id="cd07816">
    <property type="entry name" value="Bet_v1-like"/>
    <property type="match status" value="1"/>
</dbReference>
<sequence length="153" mass="17099">MASKFAVEVELKSNPQKVWERINDYTNFFPKAFPQVFESVVALKGDGNSPGSVRLIKYGPEVPLKTITEKIELVDEENKKMSYSVIDGDILKLYTVFKATMEASSKGDGTLVTYSGEYERLNEQVPHPDNVTGFILNALLALDAYLLSKNEKS</sequence>
<dbReference type="EMBL" id="KQ992353">
    <property type="protein sequence ID" value="KZV50666.1"/>
    <property type="molecule type" value="Genomic_DNA"/>
</dbReference>
<dbReference type="Gene3D" id="3.30.530.20">
    <property type="match status" value="1"/>
</dbReference>
<dbReference type="PRINTS" id="PR00634">
    <property type="entry name" value="BETALLERGEN"/>
</dbReference>
<name>A0A2Z7D0J6_9LAMI</name>
<dbReference type="GO" id="GO:0004864">
    <property type="term" value="F:protein phosphatase inhibitor activity"/>
    <property type="evidence" value="ECO:0007669"/>
    <property type="project" value="InterPro"/>
</dbReference>
<dbReference type="FunFam" id="3.30.530.20:FF:000007">
    <property type="entry name" value="Major pollen allergen Bet v 1-A"/>
    <property type="match status" value="1"/>
</dbReference>
<evidence type="ECO:0000313" key="4">
    <source>
        <dbReference type="Proteomes" id="UP000250235"/>
    </source>
</evidence>
<dbReference type="Proteomes" id="UP000250235">
    <property type="component" value="Unassembled WGS sequence"/>
</dbReference>
<dbReference type="OrthoDB" id="1567931at2759"/>
<dbReference type="GO" id="GO:0038023">
    <property type="term" value="F:signaling receptor activity"/>
    <property type="evidence" value="ECO:0007669"/>
    <property type="project" value="InterPro"/>
</dbReference>
<accession>A0A2Z7D0J6</accession>
<dbReference type="InterPro" id="IPR051761">
    <property type="entry name" value="MLP-like_ligand-binding"/>
</dbReference>
<proteinExistence type="inferred from homology"/>
<protein>
    <submittedName>
        <fullName evidence="3">MLP-like protein 423</fullName>
    </submittedName>
</protein>